<dbReference type="InterPro" id="IPR027417">
    <property type="entry name" value="P-loop_NTPase"/>
</dbReference>
<dbReference type="InterPro" id="IPR049730">
    <property type="entry name" value="SNF2/RAD54-like_C"/>
</dbReference>
<dbReference type="CDD" id="cd18793">
    <property type="entry name" value="SF2_C_SNF"/>
    <property type="match status" value="1"/>
</dbReference>
<dbReference type="SMART" id="SM00490">
    <property type="entry name" value="HELICc"/>
    <property type="match status" value="1"/>
</dbReference>
<evidence type="ECO:0000256" key="1">
    <source>
        <dbReference type="ARBA" id="ARBA00022741"/>
    </source>
</evidence>
<dbReference type="PROSITE" id="PS51194">
    <property type="entry name" value="HELICASE_CTER"/>
    <property type="match status" value="1"/>
</dbReference>
<evidence type="ECO:0000256" key="4">
    <source>
        <dbReference type="SAM" id="MobiDB-lite"/>
    </source>
</evidence>
<dbReference type="InterPro" id="IPR001650">
    <property type="entry name" value="Helicase_C-like"/>
</dbReference>
<name>A0ABY8CIV7_ENCHE</name>
<dbReference type="SMART" id="SM00487">
    <property type="entry name" value="DEXDc"/>
    <property type="match status" value="1"/>
</dbReference>
<dbReference type="SUPFAM" id="SSF52540">
    <property type="entry name" value="P-loop containing nucleoside triphosphate hydrolases"/>
    <property type="match status" value="2"/>
</dbReference>
<dbReference type="Gene3D" id="3.40.50.300">
    <property type="entry name" value="P-loop containing nucleotide triphosphate hydrolases"/>
    <property type="match status" value="1"/>
</dbReference>
<evidence type="ECO:0000259" key="6">
    <source>
        <dbReference type="PROSITE" id="PS51194"/>
    </source>
</evidence>
<dbReference type="InterPro" id="IPR038718">
    <property type="entry name" value="SNF2-like_sf"/>
</dbReference>
<keyword evidence="2" id="KW-0378">Hydrolase</keyword>
<dbReference type="EMBL" id="CP119067">
    <property type="protein sequence ID" value="WEL38837.1"/>
    <property type="molecule type" value="Genomic_DNA"/>
</dbReference>
<feature type="domain" description="Helicase ATP-binding" evidence="5">
    <location>
        <begin position="135"/>
        <end position="285"/>
    </location>
</feature>
<evidence type="ECO:0000256" key="2">
    <source>
        <dbReference type="ARBA" id="ARBA00022801"/>
    </source>
</evidence>
<dbReference type="PANTHER" id="PTHR45766:SF6">
    <property type="entry name" value="SWI_SNF-RELATED MATRIX-ASSOCIATED ACTIN-DEPENDENT REGULATOR OF CHROMATIN SUBFAMILY A-LIKE PROTEIN 1"/>
    <property type="match status" value="1"/>
</dbReference>
<dbReference type="Proteomes" id="UP001217963">
    <property type="component" value="Chromosome VI"/>
</dbReference>
<organism evidence="7 8">
    <name type="scientific">Encephalitozoon hellem</name>
    <name type="common">Microsporidian parasite</name>
    <dbReference type="NCBI Taxonomy" id="27973"/>
    <lineage>
        <taxon>Eukaryota</taxon>
        <taxon>Fungi</taxon>
        <taxon>Fungi incertae sedis</taxon>
        <taxon>Microsporidia</taxon>
        <taxon>Unikaryonidae</taxon>
        <taxon>Encephalitozoon</taxon>
    </lineage>
</organism>
<dbReference type="PROSITE" id="PS51192">
    <property type="entry name" value="HELICASE_ATP_BIND_1"/>
    <property type="match status" value="1"/>
</dbReference>
<dbReference type="Gene3D" id="3.40.50.10810">
    <property type="entry name" value="Tandem AAA-ATPase domain"/>
    <property type="match status" value="1"/>
</dbReference>
<dbReference type="PANTHER" id="PTHR45766">
    <property type="entry name" value="DNA ANNEALING HELICASE AND ENDONUCLEASE ZRANB3 FAMILY MEMBER"/>
    <property type="match status" value="1"/>
</dbReference>
<dbReference type="InterPro" id="IPR000330">
    <property type="entry name" value="SNF2_N"/>
</dbReference>
<dbReference type="CDD" id="cd18010">
    <property type="entry name" value="DEXHc_HARP_SMARCAL1"/>
    <property type="match status" value="1"/>
</dbReference>
<dbReference type="Pfam" id="PF00176">
    <property type="entry name" value="SNF2-rel_dom"/>
    <property type="match status" value="1"/>
</dbReference>
<feature type="domain" description="Helicase C-terminal" evidence="6">
    <location>
        <begin position="385"/>
        <end position="546"/>
    </location>
</feature>
<feature type="region of interest" description="Disordered" evidence="4">
    <location>
        <begin position="1"/>
        <end position="28"/>
    </location>
</feature>
<keyword evidence="8" id="KW-1185">Reference proteome</keyword>
<keyword evidence="3" id="KW-0067">ATP-binding</keyword>
<keyword evidence="1" id="KW-0547">Nucleotide-binding</keyword>
<reference evidence="7 8" key="1">
    <citation type="submission" date="2023-02" db="EMBL/GenBank/DDBJ databases">
        <title>Encephalitozoon hellem ATCC 50451 complete genome.</title>
        <authorList>
            <person name="Mascarenhas dos Santos A.C."/>
            <person name="Julian A.T."/>
            <person name="Pombert J.-F."/>
        </authorList>
    </citation>
    <scope>NUCLEOTIDE SEQUENCE [LARGE SCALE GENOMIC DNA]</scope>
    <source>
        <strain evidence="7 8">ATCC 50451</strain>
    </source>
</reference>
<protein>
    <submittedName>
        <fullName evidence="7">SWI/SNF-related matrix-associated actin-dependent regulator of chromatin subfamily A-like protein 1</fullName>
    </submittedName>
</protein>
<evidence type="ECO:0000259" key="5">
    <source>
        <dbReference type="PROSITE" id="PS51192"/>
    </source>
</evidence>
<proteinExistence type="predicted"/>
<evidence type="ECO:0000313" key="7">
    <source>
        <dbReference type="EMBL" id="WEL38837.1"/>
    </source>
</evidence>
<accession>A0ABY8CIV7</accession>
<gene>
    <name evidence="7" type="ORF">PFJ87_06g01040</name>
</gene>
<evidence type="ECO:0000313" key="8">
    <source>
        <dbReference type="Proteomes" id="UP001217963"/>
    </source>
</evidence>
<dbReference type="Pfam" id="PF00271">
    <property type="entry name" value="Helicase_C"/>
    <property type="match status" value="1"/>
</dbReference>
<evidence type="ECO:0000256" key="3">
    <source>
        <dbReference type="ARBA" id="ARBA00022840"/>
    </source>
</evidence>
<sequence>MGKESRERAIEARLSRPKEDPMGKSPDLKEEVNSIKIKVYVGEDGRVVLKPSNKRLSTELSKLEESMYDIKSNEWRISVRDYISVRGELRRNKLVFDEIPKGTLRIAGKEMDEEEFELAGDIYDMLLPFQREGVRYALSRRGRIIIADDMGLGKTIQALAVSYYYRSEWPLLIIAPASLLDDWADACKRFLGEEAMVMRRKGDFGQTIGVVSYEVASSNVSVLLEHKAGVVIVDECHYLKSLNTKRTKAIVPLLQKVPRAILLSGTPAVSRPLELYPIIASIDRTIFPRFAEYGARYCNGRKVGLWYDYKGCSNAEELHYVLKKCLMIRRTKDEVLSQLPPKFRRQVILQCEGKQSDPRKEVVGESVDANVVVQYKEAVKLKMGPVKQYLATMLEKSMKFVVFCHHSEMMDGIEEFFVERRVPMIRIDGSVPSGNRHPLVRDFQENDEIRVALLSITACSTGLTLTAGRAVVFAELYWNPGVLLQAEDRIHRIGQKGSVDIIYLVARGTIDEYVWPKLLSKLNVLESLGIGSNQLKNVGVSSQSSGQKTLYQLNIKKCN</sequence>
<dbReference type="InterPro" id="IPR014001">
    <property type="entry name" value="Helicase_ATP-bd"/>
</dbReference>